<comment type="similarity">
    <text evidence="1">Belongs to the glycosyltransferase 8 family. Glycogenin subfamily.</text>
</comment>
<feature type="compositionally biased region" description="Low complexity" evidence="3">
    <location>
        <begin position="339"/>
        <end position="357"/>
    </location>
</feature>
<feature type="compositionally biased region" description="Basic and acidic residues" evidence="3">
    <location>
        <begin position="324"/>
        <end position="338"/>
    </location>
</feature>
<dbReference type="FunFam" id="3.90.550.10:FF:000085">
    <property type="entry name" value="Glycogenin, isoform B"/>
    <property type="match status" value="1"/>
</dbReference>
<reference evidence="4" key="1">
    <citation type="submission" date="2022-01" db="EMBL/GenBank/DDBJ databases">
        <authorList>
            <person name="King R."/>
        </authorList>
    </citation>
    <scope>NUCLEOTIDE SEQUENCE</scope>
</reference>
<dbReference type="Gene3D" id="3.90.550.10">
    <property type="entry name" value="Spore Coat Polysaccharide Biosynthesis Protein SpsA, Chain A"/>
    <property type="match status" value="1"/>
</dbReference>
<feature type="compositionally biased region" description="Basic and acidic residues" evidence="3">
    <location>
        <begin position="515"/>
        <end position="528"/>
    </location>
</feature>
<dbReference type="PANTHER" id="PTHR11183">
    <property type="entry name" value="GLYCOGENIN SUBFAMILY MEMBER"/>
    <property type="match status" value="1"/>
</dbReference>
<feature type="compositionally biased region" description="Low complexity" evidence="3">
    <location>
        <begin position="588"/>
        <end position="626"/>
    </location>
</feature>
<sequence>MGGGYAWVTLATNDSYSLGALVLAHSLKQVGTKQELAVLITPGVTGPMRSKLSEIFNVVKEVNILDSKDEANLKLLKRPELGITFTKLHCWRLTQYEKCVFLDADTLVLENCDELFEREELSAAPDIGWPDCFNSGVYVYRPSNETYEKLVQFALEKGSFDGGDQGLLNLYFSDWAHKDISKHLPFIYNMSSTACYSYLPAFKQFGKNAKIIHFIGSSKPWLQYFNTETRKVHPSEGLAHLQEILQFWWNIFCDLIHPKLSPDMAGLAGAFANLTLGQARTAEQQALDDHLRRQGWEVGNIDYLGRDSFDNIWSKICETLSGGPEKEGSPAKEEEKPAETAPAEPIATAPTTVEPAQPAAPAPALPPPSVEPTKPVEIAQTDVLPKEEPAKETPAESQKVSEPVQLPSKPAECAVPAAVPDAPKVETPAPVAPSAQLPGPPPVAPSEALPQPSTPTVPTVAPTVESQSAVTPPEAAKEVAPTVSEPPKETVAPLAPAKESQPISEPAAPVVTSAEVKKVEPEPVKDATQDAQKPVETSTEPPKQPCEQAPKPPTEQPQEVPKSEPTPKPSDIPKPVETPQPQEISKVAEAPKPTAEAPKPTAESPKPIAEAPKPTAEAPKPTAEAPKPTPESPKPTAEAPKPTPEAPKPTAEAPKPTPESPKPTAEAPKPTAESPKPTAEAPKPAAEAPKPTAEAPKQTPEAPKPAAEAPKPAAETPKSDPTPTPAPAEAAKQTAPKEEIKKPEETVQPPATAVTEPTPPATPTTPVSPSTPKPADPVASVPATPPPASVEPAAAASPTPPPRKAAGAPKKSGGKKK</sequence>
<dbReference type="Pfam" id="PF01501">
    <property type="entry name" value="Glyco_transf_8"/>
    <property type="match status" value="1"/>
</dbReference>
<dbReference type="SUPFAM" id="SSF53448">
    <property type="entry name" value="Nucleotide-diphospho-sugar transferases"/>
    <property type="match status" value="1"/>
</dbReference>
<protein>
    <recommendedName>
        <fullName evidence="2">glycogenin glucosyltransferase</fullName>
        <ecNumber evidence="2">2.4.1.186</ecNumber>
    </recommendedName>
</protein>
<dbReference type="EMBL" id="OU900103">
    <property type="protein sequence ID" value="CAG9855287.1"/>
    <property type="molecule type" value="Genomic_DNA"/>
</dbReference>
<dbReference type="InterPro" id="IPR050587">
    <property type="entry name" value="GNT1/Glycosyltrans_8"/>
</dbReference>
<evidence type="ECO:0000256" key="2">
    <source>
        <dbReference type="ARBA" id="ARBA00038934"/>
    </source>
</evidence>
<proteinExistence type="inferred from homology"/>
<feature type="compositionally biased region" description="Basic and acidic residues" evidence="3">
    <location>
        <begin position="735"/>
        <end position="745"/>
    </location>
</feature>
<evidence type="ECO:0000256" key="3">
    <source>
        <dbReference type="SAM" id="MobiDB-lite"/>
    </source>
</evidence>
<accession>A0A9N9XJX3</accession>
<feature type="compositionally biased region" description="Low complexity" evidence="3">
    <location>
        <begin position="454"/>
        <end position="464"/>
    </location>
</feature>
<dbReference type="Proteomes" id="UP001153712">
    <property type="component" value="Chromosome 10"/>
</dbReference>
<dbReference type="OrthoDB" id="2014201at2759"/>
<feature type="compositionally biased region" description="Polar residues" evidence="3">
    <location>
        <begin position="529"/>
        <end position="541"/>
    </location>
</feature>
<feature type="compositionally biased region" description="Pro residues" evidence="3">
    <location>
        <begin position="564"/>
        <end position="578"/>
    </location>
</feature>
<name>A0A9N9XJX3_PHYSR</name>
<dbReference type="EC" id="2.4.1.186" evidence="2"/>
<dbReference type="CDD" id="cd02537">
    <property type="entry name" value="GT8_Glycogenin"/>
    <property type="match status" value="1"/>
</dbReference>
<gene>
    <name evidence="4" type="ORF">PHYEVI_LOCUS1740</name>
</gene>
<organism evidence="4 5">
    <name type="scientific">Phyllotreta striolata</name>
    <name type="common">Striped flea beetle</name>
    <name type="synonym">Crioceris striolata</name>
    <dbReference type="NCBI Taxonomy" id="444603"/>
    <lineage>
        <taxon>Eukaryota</taxon>
        <taxon>Metazoa</taxon>
        <taxon>Ecdysozoa</taxon>
        <taxon>Arthropoda</taxon>
        <taxon>Hexapoda</taxon>
        <taxon>Insecta</taxon>
        <taxon>Pterygota</taxon>
        <taxon>Neoptera</taxon>
        <taxon>Endopterygota</taxon>
        <taxon>Coleoptera</taxon>
        <taxon>Polyphaga</taxon>
        <taxon>Cucujiformia</taxon>
        <taxon>Chrysomeloidea</taxon>
        <taxon>Chrysomelidae</taxon>
        <taxon>Galerucinae</taxon>
        <taxon>Alticini</taxon>
        <taxon>Phyllotreta</taxon>
    </lineage>
</organism>
<dbReference type="GO" id="GO:0005978">
    <property type="term" value="P:glycogen biosynthetic process"/>
    <property type="evidence" value="ECO:0007669"/>
    <property type="project" value="UniProtKB-ARBA"/>
</dbReference>
<dbReference type="AlphaFoldDB" id="A0A9N9XJX3"/>
<feature type="compositionally biased region" description="Low complexity" evidence="3">
    <location>
        <begin position="662"/>
        <end position="716"/>
    </location>
</feature>
<dbReference type="GO" id="GO:0008466">
    <property type="term" value="F:glycogenin glucosyltransferase activity"/>
    <property type="evidence" value="ECO:0007669"/>
    <property type="project" value="UniProtKB-EC"/>
</dbReference>
<dbReference type="InterPro" id="IPR029044">
    <property type="entry name" value="Nucleotide-diphossugar_trans"/>
</dbReference>
<evidence type="ECO:0000313" key="4">
    <source>
        <dbReference type="EMBL" id="CAG9855287.1"/>
    </source>
</evidence>
<feature type="region of interest" description="Disordered" evidence="3">
    <location>
        <begin position="320"/>
        <end position="817"/>
    </location>
</feature>
<evidence type="ECO:0000313" key="5">
    <source>
        <dbReference type="Proteomes" id="UP001153712"/>
    </source>
</evidence>
<evidence type="ECO:0000256" key="1">
    <source>
        <dbReference type="ARBA" id="ARBA00038162"/>
    </source>
</evidence>
<dbReference type="InterPro" id="IPR002495">
    <property type="entry name" value="Glyco_trans_8"/>
</dbReference>
<feature type="compositionally biased region" description="Pro residues" evidence="3">
    <location>
        <begin position="358"/>
        <end position="370"/>
    </location>
</feature>
<keyword evidence="5" id="KW-1185">Reference proteome</keyword>
<feature type="compositionally biased region" description="Low complexity" evidence="3">
    <location>
        <begin position="410"/>
        <end position="422"/>
    </location>
</feature>
<feature type="compositionally biased region" description="Basic and acidic residues" evidence="3">
    <location>
        <begin position="384"/>
        <end position="394"/>
    </location>
</feature>